<accession>A0A0P8WNP4</accession>
<evidence type="ECO:0000313" key="1">
    <source>
        <dbReference type="EMBL" id="KPU44177.1"/>
    </source>
</evidence>
<proteinExistence type="predicted"/>
<comment type="caution">
    <text evidence="1">The sequence shown here is derived from an EMBL/GenBank/DDBJ whole genome shotgun (WGS) entry which is preliminary data.</text>
</comment>
<name>A0A0P8WNP4_9CLOT</name>
<organism evidence="1 2">
    <name type="scientific">Oxobacter pfennigii</name>
    <dbReference type="NCBI Taxonomy" id="36849"/>
    <lineage>
        <taxon>Bacteria</taxon>
        <taxon>Bacillati</taxon>
        <taxon>Bacillota</taxon>
        <taxon>Clostridia</taxon>
        <taxon>Eubacteriales</taxon>
        <taxon>Clostridiaceae</taxon>
        <taxon>Oxobacter</taxon>
    </lineage>
</organism>
<reference evidence="1 2" key="1">
    <citation type="submission" date="2015-09" db="EMBL/GenBank/DDBJ databases">
        <title>Genome sequence of Oxobacter pfennigii DSM 3222.</title>
        <authorList>
            <person name="Poehlein A."/>
            <person name="Bengelsdorf F.R."/>
            <person name="Schiel-Bengelsdorf B."/>
            <person name="Duerre P."/>
            <person name="Daniel R."/>
        </authorList>
    </citation>
    <scope>NUCLEOTIDE SEQUENCE [LARGE SCALE GENOMIC DNA]</scope>
    <source>
        <strain evidence="1 2">DSM 3222</strain>
    </source>
</reference>
<gene>
    <name evidence="1" type="ORF">OXPF_23450</name>
</gene>
<dbReference type="EMBL" id="LKET01000032">
    <property type="protein sequence ID" value="KPU44177.1"/>
    <property type="molecule type" value="Genomic_DNA"/>
</dbReference>
<sequence length="50" mass="4947">MATGAILGATAGLAFLPGIDKKAKGIISKAGKGISGFAGDFIDGVKKINR</sequence>
<dbReference type="Proteomes" id="UP000050326">
    <property type="component" value="Unassembled WGS sequence"/>
</dbReference>
<keyword evidence="2" id="KW-1185">Reference proteome</keyword>
<evidence type="ECO:0008006" key="3">
    <source>
        <dbReference type="Google" id="ProtNLM"/>
    </source>
</evidence>
<dbReference type="STRING" id="36849.OXPF_23450"/>
<protein>
    <recommendedName>
        <fullName evidence="3">YtxH-like protein</fullName>
    </recommendedName>
</protein>
<dbReference type="AlphaFoldDB" id="A0A0P8WNP4"/>
<evidence type="ECO:0000313" key="2">
    <source>
        <dbReference type="Proteomes" id="UP000050326"/>
    </source>
</evidence>